<dbReference type="STRING" id="268505.A0A2A9PKG3"/>
<feature type="domain" description="Stc1" evidence="2">
    <location>
        <begin position="90"/>
        <end position="171"/>
    </location>
</feature>
<evidence type="ECO:0000256" key="1">
    <source>
        <dbReference type="SAM" id="MobiDB-lite"/>
    </source>
</evidence>
<name>A0A2A9PKG3_OPHUN</name>
<feature type="region of interest" description="Disordered" evidence="1">
    <location>
        <begin position="113"/>
        <end position="132"/>
    </location>
</feature>
<proteinExistence type="predicted"/>
<dbReference type="AlphaFoldDB" id="A0A2A9PKG3"/>
<feature type="region of interest" description="Disordered" evidence="1">
    <location>
        <begin position="268"/>
        <end position="354"/>
    </location>
</feature>
<feature type="region of interest" description="Disordered" evidence="1">
    <location>
        <begin position="373"/>
        <end position="412"/>
    </location>
</feature>
<reference evidence="3 4" key="2">
    <citation type="journal article" date="2017" name="Sci. Rep.">
        <title>Ant-infecting Ophiocordyceps genomes reveal a high diversity of potential behavioral manipulation genes and a possible major role for enterotoxins.</title>
        <authorList>
            <person name="de Bekker C."/>
            <person name="Ohm R.A."/>
            <person name="Evans H.C."/>
            <person name="Brachmann A."/>
            <person name="Hughes D.P."/>
        </authorList>
    </citation>
    <scope>NUCLEOTIDE SEQUENCE [LARGE SCALE GENOMIC DNA]</scope>
    <source>
        <strain evidence="3 4">SC16a</strain>
    </source>
</reference>
<protein>
    <recommendedName>
        <fullName evidence="2">Stc1 domain-containing protein</fullName>
    </recommendedName>
</protein>
<dbReference type="EMBL" id="LAZP02000052">
    <property type="protein sequence ID" value="PFH61849.1"/>
    <property type="molecule type" value="Genomic_DNA"/>
</dbReference>
<dbReference type="OrthoDB" id="3514033at2759"/>
<gene>
    <name evidence="3" type="ORF">XA68_16080</name>
</gene>
<evidence type="ECO:0000313" key="4">
    <source>
        <dbReference type="Proteomes" id="UP000037136"/>
    </source>
</evidence>
<evidence type="ECO:0000259" key="2">
    <source>
        <dbReference type="Pfam" id="PF12898"/>
    </source>
</evidence>
<evidence type="ECO:0000313" key="3">
    <source>
        <dbReference type="EMBL" id="PFH61849.1"/>
    </source>
</evidence>
<organism evidence="3 4">
    <name type="scientific">Ophiocordyceps unilateralis</name>
    <name type="common">Zombie-ant fungus</name>
    <name type="synonym">Torrubia unilateralis</name>
    <dbReference type="NCBI Taxonomy" id="268505"/>
    <lineage>
        <taxon>Eukaryota</taxon>
        <taxon>Fungi</taxon>
        <taxon>Dikarya</taxon>
        <taxon>Ascomycota</taxon>
        <taxon>Pezizomycotina</taxon>
        <taxon>Sordariomycetes</taxon>
        <taxon>Hypocreomycetidae</taxon>
        <taxon>Hypocreales</taxon>
        <taxon>Ophiocordycipitaceae</taxon>
        <taxon>Ophiocordyceps</taxon>
    </lineage>
</organism>
<feature type="compositionally biased region" description="Polar residues" evidence="1">
    <location>
        <begin position="293"/>
        <end position="316"/>
    </location>
</feature>
<dbReference type="Pfam" id="PF12898">
    <property type="entry name" value="Stc1"/>
    <property type="match status" value="1"/>
</dbReference>
<feature type="compositionally biased region" description="Polar residues" evidence="1">
    <location>
        <begin position="119"/>
        <end position="128"/>
    </location>
</feature>
<sequence length="450" mass="49246">MSFPRQHTYGYNLHPRTAIVSPKQRSSHRTRGKRDTTSSWHWFPDFTGPSLKKNPQKTPFLRLKADTMPRSRKTPAADLTNELVAPTRFRCKVGGEWLPLTSFSNAQQKLVQRQRDRNGSVNAANSGMTCRDHSAASRTELRCELCNLIKPVTDFSKNSRQNDENICKRCSAWGETQEPDVTPSPLETGHVSIEETNREVWQREYVDTNDFFDNEMPRAPITELASLGLEDNEVAKAQLFGGGAGQSGSEAMSNLVSNVLPGGGFSDVASQCSRPSEAGTVPSIPPHLKARYEQSSSGPEVSSTNSYATSSQAINKSSSAASVSSRLPPHLRNRVTKDSQAQAEKIPFNAWGPDGNLHEALKSVTVGSTTDTESFAEASQTTASSASASHSAKNKKKTSKRNGGFAKAPRMSRAELQQYDGCTPIGATHLDPAIEQMRRMGYCQSEDSDF</sequence>
<keyword evidence="4" id="KW-1185">Reference proteome</keyword>
<accession>A0A2A9PKG3</accession>
<comment type="caution">
    <text evidence="3">The sequence shown here is derived from an EMBL/GenBank/DDBJ whole genome shotgun (WGS) entry which is preliminary data.</text>
</comment>
<reference evidence="3 4" key="1">
    <citation type="journal article" date="2015" name="BMC Genomics">
        <title>Gene expression during zombie ant biting behavior reflects the complexity underlying fungal parasitic behavioral manipulation.</title>
        <authorList>
            <person name="de Bekker C."/>
            <person name="Ohm R.A."/>
            <person name="Loreto R.G."/>
            <person name="Sebastian A."/>
            <person name="Albert I."/>
            <person name="Merrow M."/>
            <person name="Brachmann A."/>
            <person name="Hughes D.P."/>
        </authorList>
    </citation>
    <scope>NUCLEOTIDE SEQUENCE [LARGE SCALE GENOMIC DNA]</scope>
    <source>
        <strain evidence="3 4">SC16a</strain>
    </source>
</reference>
<feature type="compositionally biased region" description="Low complexity" evidence="1">
    <location>
        <begin position="375"/>
        <end position="391"/>
    </location>
</feature>
<feature type="region of interest" description="Disordered" evidence="1">
    <location>
        <begin position="1"/>
        <end position="39"/>
    </location>
</feature>
<dbReference type="InterPro" id="IPR024630">
    <property type="entry name" value="Stc1"/>
</dbReference>
<dbReference type="Proteomes" id="UP000037136">
    <property type="component" value="Unassembled WGS sequence"/>
</dbReference>